<evidence type="ECO:0000256" key="7">
    <source>
        <dbReference type="ARBA" id="ARBA00023242"/>
    </source>
</evidence>
<dbReference type="Pfam" id="PF00808">
    <property type="entry name" value="CBFD_NFYB_HMF"/>
    <property type="match status" value="1"/>
</dbReference>
<comment type="subcellular location">
    <subcellularLocation>
        <location evidence="1">Nucleus</location>
    </subcellularLocation>
</comment>
<dbReference type="GO" id="GO:0001228">
    <property type="term" value="F:DNA-binding transcription activator activity, RNA polymerase II-specific"/>
    <property type="evidence" value="ECO:0007669"/>
    <property type="project" value="InterPro"/>
</dbReference>
<keyword evidence="5" id="KW-0010">Activator</keyword>
<evidence type="ECO:0000256" key="4">
    <source>
        <dbReference type="ARBA" id="ARBA00023125"/>
    </source>
</evidence>
<evidence type="ECO:0000256" key="5">
    <source>
        <dbReference type="ARBA" id="ARBA00023159"/>
    </source>
</evidence>
<dbReference type="GO" id="GO:0046982">
    <property type="term" value="F:protein heterodimerization activity"/>
    <property type="evidence" value="ECO:0007669"/>
    <property type="project" value="InterPro"/>
</dbReference>
<evidence type="ECO:0000256" key="2">
    <source>
        <dbReference type="ARBA" id="ARBA00009053"/>
    </source>
</evidence>
<dbReference type="PANTHER" id="PTHR11064:SF9">
    <property type="entry name" value="NUCLEAR TRANSCRIPTION FACTOR Y SUBUNIT BETA"/>
    <property type="match status" value="1"/>
</dbReference>
<comment type="similarity">
    <text evidence="2">Belongs to the NFYB/HAP3 subunit family.</text>
</comment>
<reference evidence="9" key="1">
    <citation type="submission" date="2016-01" db="EMBL/GenBank/DDBJ databases">
        <title>Reference transcriptome for the parasite Schistocephalus solidus: insights into the molecular evolution of parasitism.</title>
        <authorList>
            <person name="Hebert F.O."/>
            <person name="Grambauer S."/>
            <person name="Barber I."/>
            <person name="Landry C.R."/>
            <person name="Aubin-Horth N."/>
        </authorList>
    </citation>
    <scope>NUCLEOTIDE SEQUENCE</scope>
</reference>
<keyword evidence="3" id="KW-0805">Transcription regulation</keyword>
<dbReference type="GO" id="GO:0016602">
    <property type="term" value="C:CCAAT-binding factor complex"/>
    <property type="evidence" value="ECO:0007669"/>
    <property type="project" value="InterPro"/>
</dbReference>
<dbReference type="CDD" id="cd22907">
    <property type="entry name" value="HFD_NFYB"/>
    <property type="match status" value="1"/>
</dbReference>
<name>A0A0X3NX32_SCHSO</name>
<sequence>SLPHSLYDMNSMSENQNDEPSYAEAAYYETIEGNTNDHDAEYQTGDAVQQSPLREQDRFLPIANVSKIMKRAIPPNGKVAKDAKECVQECVSEFISFITSEAAERCQNEKRKTINGEDILCAMGSLGFENYVEPLKTFLLKLRDASKIDSSMLNDPALATAMCGPHASAVIVTPGMLTASNALSRATQLTVSGATNLGTIEVGEVKPLTEEELKPVPTTLTMSTSSAVGATTGTPTTILVPYSGQVTIVNGNAIATSATT</sequence>
<accession>A0A0X3NX32</accession>
<evidence type="ECO:0000259" key="8">
    <source>
        <dbReference type="Pfam" id="PF00808"/>
    </source>
</evidence>
<dbReference type="GO" id="GO:0000978">
    <property type="term" value="F:RNA polymerase II cis-regulatory region sequence-specific DNA binding"/>
    <property type="evidence" value="ECO:0007669"/>
    <property type="project" value="TreeGrafter"/>
</dbReference>
<dbReference type="PANTHER" id="PTHR11064">
    <property type="entry name" value="CCAAT-BINDING TRANSCRIPTION FACTOR-RELATED"/>
    <property type="match status" value="1"/>
</dbReference>
<dbReference type="FunFam" id="1.10.20.10:FF:000110">
    <property type="entry name" value="Nuclear factor Y, subunit B1"/>
    <property type="match status" value="1"/>
</dbReference>
<feature type="non-terminal residue" evidence="9">
    <location>
        <position position="1"/>
    </location>
</feature>
<keyword evidence="4" id="KW-0238">DNA-binding</keyword>
<protein>
    <submittedName>
        <fullName evidence="9">Nuclear transcription factor Y subunit B-2</fullName>
    </submittedName>
</protein>
<dbReference type="InterPro" id="IPR003958">
    <property type="entry name" value="CBFA_NFYB_domain"/>
</dbReference>
<dbReference type="AlphaFoldDB" id="A0A0X3NX32"/>
<dbReference type="PRINTS" id="PR00615">
    <property type="entry name" value="CCAATSUBUNTA"/>
</dbReference>
<dbReference type="InterPro" id="IPR009072">
    <property type="entry name" value="Histone-fold"/>
</dbReference>
<proteinExistence type="inferred from homology"/>
<evidence type="ECO:0000256" key="6">
    <source>
        <dbReference type="ARBA" id="ARBA00023163"/>
    </source>
</evidence>
<dbReference type="EMBL" id="GEEE01023769">
    <property type="protein sequence ID" value="JAP39456.1"/>
    <property type="molecule type" value="Transcribed_RNA"/>
</dbReference>
<dbReference type="Gene3D" id="1.10.20.10">
    <property type="entry name" value="Histone, subunit A"/>
    <property type="match status" value="1"/>
</dbReference>
<evidence type="ECO:0000256" key="1">
    <source>
        <dbReference type="ARBA" id="ARBA00004123"/>
    </source>
</evidence>
<keyword evidence="6" id="KW-0804">Transcription</keyword>
<evidence type="ECO:0000256" key="3">
    <source>
        <dbReference type="ARBA" id="ARBA00023015"/>
    </source>
</evidence>
<dbReference type="SUPFAM" id="SSF47113">
    <property type="entry name" value="Histone-fold"/>
    <property type="match status" value="1"/>
</dbReference>
<organism evidence="9">
    <name type="scientific">Schistocephalus solidus</name>
    <name type="common">Tapeworm</name>
    <dbReference type="NCBI Taxonomy" id="70667"/>
    <lineage>
        <taxon>Eukaryota</taxon>
        <taxon>Metazoa</taxon>
        <taxon>Spiralia</taxon>
        <taxon>Lophotrochozoa</taxon>
        <taxon>Platyhelminthes</taxon>
        <taxon>Cestoda</taxon>
        <taxon>Eucestoda</taxon>
        <taxon>Diphyllobothriidea</taxon>
        <taxon>Diphyllobothriidae</taxon>
        <taxon>Schistocephalus</taxon>
    </lineage>
</organism>
<gene>
    <name evidence="9" type="primary">NFYB2</name>
    <name evidence="9" type="ORF">TR158467</name>
</gene>
<evidence type="ECO:0000313" key="9">
    <source>
        <dbReference type="EMBL" id="JAP39456.1"/>
    </source>
</evidence>
<dbReference type="InterPro" id="IPR027113">
    <property type="entry name" value="Transc_fact_NFYB/HAP3"/>
</dbReference>
<keyword evidence="7" id="KW-0539">Nucleus</keyword>
<feature type="domain" description="Transcription factor CBF/NF-Y/archaeal histone" evidence="8">
    <location>
        <begin position="59"/>
        <end position="123"/>
    </location>
</feature>